<dbReference type="KEGG" id="gms:SOIL9_05100"/>
<keyword evidence="2" id="KW-1185">Reference proteome</keyword>
<dbReference type="Proteomes" id="UP000464178">
    <property type="component" value="Chromosome"/>
</dbReference>
<proteinExistence type="predicted"/>
<reference evidence="1 2" key="1">
    <citation type="submission" date="2019-05" db="EMBL/GenBank/DDBJ databases">
        <authorList>
            <consortium name="Science for Life Laboratories"/>
        </authorList>
    </citation>
    <scope>NUCLEOTIDE SEQUENCE [LARGE SCALE GENOMIC DNA]</scope>
    <source>
        <strain evidence="1">Soil9</strain>
    </source>
</reference>
<name>A0A6P2D925_9BACT</name>
<evidence type="ECO:0000313" key="2">
    <source>
        <dbReference type="Proteomes" id="UP000464178"/>
    </source>
</evidence>
<dbReference type="RefSeq" id="WP_162671388.1">
    <property type="nucleotide sequence ID" value="NZ_LR593886.1"/>
</dbReference>
<protein>
    <submittedName>
        <fullName evidence="1">Uncharacterized protein</fullName>
    </submittedName>
</protein>
<organism evidence="1 2">
    <name type="scientific">Gemmata massiliana</name>
    <dbReference type="NCBI Taxonomy" id="1210884"/>
    <lineage>
        <taxon>Bacteria</taxon>
        <taxon>Pseudomonadati</taxon>
        <taxon>Planctomycetota</taxon>
        <taxon>Planctomycetia</taxon>
        <taxon>Gemmatales</taxon>
        <taxon>Gemmataceae</taxon>
        <taxon>Gemmata</taxon>
    </lineage>
</organism>
<sequence length="80" mass="8906">MSTPSATTSGLRDWRLGAIRGVRKAAKFSGLSRHEIVALTDANIIAWFPHKERGDRMISKRSLIEYLARLCAAHEAANKE</sequence>
<dbReference type="EMBL" id="LR593886">
    <property type="protein sequence ID" value="VTR97851.1"/>
    <property type="molecule type" value="Genomic_DNA"/>
</dbReference>
<gene>
    <name evidence="1" type="ORF">SOIL9_05100</name>
</gene>
<dbReference type="AlphaFoldDB" id="A0A6P2D925"/>
<evidence type="ECO:0000313" key="1">
    <source>
        <dbReference type="EMBL" id="VTR97851.1"/>
    </source>
</evidence>
<accession>A0A6P2D925</accession>